<feature type="region of interest" description="Disordered" evidence="1">
    <location>
        <begin position="96"/>
        <end position="118"/>
    </location>
</feature>
<keyword evidence="3" id="KW-1185">Reference proteome</keyword>
<dbReference type="RefSeq" id="WP_380905131.1">
    <property type="nucleotide sequence ID" value="NZ_JBHUFU010000031.1"/>
</dbReference>
<name>A0ABW4PRB7_9ACTN</name>
<reference evidence="3" key="1">
    <citation type="journal article" date="2019" name="Int. J. Syst. Evol. Microbiol.">
        <title>The Global Catalogue of Microorganisms (GCM) 10K type strain sequencing project: providing services to taxonomists for standard genome sequencing and annotation.</title>
        <authorList>
            <consortium name="The Broad Institute Genomics Platform"/>
            <consortium name="The Broad Institute Genome Sequencing Center for Infectious Disease"/>
            <person name="Wu L."/>
            <person name="Ma J."/>
        </authorList>
    </citation>
    <scope>NUCLEOTIDE SEQUENCE [LARGE SCALE GENOMIC DNA]</scope>
    <source>
        <strain evidence="3">CGMCC 4.7455</strain>
    </source>
</reference>
<evidence type="ECO:0000313" key="3">
    <source>
        <dbReference type="Proteomes" id="UP001597365"/>
    </source>
</evidence>
<protein>
    <submittedName>
        <fullName evidence="2">SAV_915 family protein</fullName>
    </submittedName>
</protein>
<comment type="caution">
    <text evidence="2">The sequence shown here is derived from an EMBL/GenBank/DDBJ whole genome shotgun (WGS) entry which is preliminary data.</text>
</comment>
<feature type="compositionally biased region" description="Basic residues" evidence="1">
    <location>
        <begin position="99"/>
        <end position="108"/>
    </location>
</feature>
<dbReference type="InterPro" id="IPR049975">
    <property type="entry name" value="SAV_915-like_dom"/>
</dbReference>
<evidence type="ECO:0000256" key="1">
    <source>
        <dbReference type="SAM" id="MobiDB-lite"/>
    </source>
</evidence>
<dbReference type="NCBIfam" id="NF042914">
    <property type="entry name" value="SAV915_dom"/>
    <property type="match status" value="1"/>
</dbReference>
<dbReference type="EMBL" id="JBHUFU010000031">
    <property type="protein sequence ID" value="MFD1833351.1"/>
    <property type="molecule type" value="Genomic_DNA"/>
</dbReference>
<sequence>MADVLRGGVSEPGERGGAGLLYIPVRPGPRGCVTRLFRTPRGQRTAVAFTTPARLTAILGPEHPWIRLSVSALRSLTAPLGCTAITVDPQVVGAAGRQPLRKRSRARAGSRAATRPDRPWRVRCRRRAALRERAAGAR</sequence>
<proteinExistence type="predicted"/>
<organism evidence="2 3">
    <name type="scientific">Streptomyces desertarenae</name>
    <dbReference type="NCBI Taxonomy" id="2666184"/>
    <lineage>
        <taxon>Bacteria</taxon>
        <taxon>Bacillati</taxon>
        <taxon>Actinomycetota</taxon>
        <taxon>Actinomycetes</taxon>
        <taxon>Kitasatosporales</taxon>
        <taxon>Streptomycetaceae</taxon>
        <taxon>Streptomyces</taxon>
    </lineage>
</organism>
<dbReference type="Proteomes" id="UP001597365">
    <property type="component" value="Unassembled WGS sequence"/>
</dbReference>
<gene>
    <name evidence="2" type="ORF">ACFSJS_27495</name>
</gene>
<evidence type="ECO:0000313" key="2">
    <source>
        <dbReference type="EMBL" id="MFD1833351.1"/>
    </source>
</evidence>
<accession>A0ABW4PRB7</accession>